<keyword evidence="3" id="KW-1185">Reference proteome</keyword>
<reference evidence="2 3" key="1">
    <citation type="submission" date="2023-07" db="EMBL/GenBank/DDBJ databases">
        <title>Sequencing the genomes of 1000 actinobacteria strains.</title>
        <authorList>
            <person name="Klenk H.-P."/>
        </authorList>
    </citation>
    <scope>NUCLEOTIDE SEQUENCE [LARGE SCALE GENOMIC DNA]</scope>
    <source>
        <strain evidence="2 3">DSM 45805</strain>
    </source>
</reference>
<dbReference type="Proteomes" id="UP001229651">
    <property type="component" value="Unassembled WGS sequence"/>
</dbReference>
<dbReference type="RefSeq" id="WP_306990509.1">
    <property type="nucleotide sequence ID" value="NZ_JAUSUT010000001.1"/>
</dbReference>
<feature type="region of interest" description="Disordered" evidence="1">
    <location>
        <begin position="84"/>
        <end position="107"/>
    </location>
</feature>
<evidence type="ECO:0000313" key="2">
    <source>
        <dbReference type="EMBL" id="MDQ0377910.1"/>
    </source>
</evidence>
<evidence type="ECO:0000256" key="1">
    <source>
        <dbReference type="SAM" id="MobiDB-lite"/>
    </source>
</evidence>
<accession>A0ABU0ERI6</accession>
<dbReference type="EMBL" id="JAUSUT010000001">
    <property type="protein sequence ID" value="MDQ0377910.1"/>
    <property type="molecule type" value="Genomic_DNA"/>
</dbReference>
<proteinExistence type="predicted"/>
<evidence type="ECO:0000313" key="3">
    <source>
        <dbReference type="Proteomes" id="UP001229651"/>
    </source>
</evidence>
<organism evidence="2 3">
    <name type="scientific">Amycolatopsis thermophila</name>
    <dbReference type="NCBI Taxonomy" id="206084"/>
    <lineage>
        <taxon>Bacteria</taxon>
        <taxon>Bacillati</taxon>
        <taxon>Actinomycetota</taxon>
        <taxon>Actinomycetes</taxon>
        <taxon>Pseudonocardiales</taxon>
        <taxon>Pseudonocardiaceae</taxon>
        <taxon>Amycolatopsis</taxon>
    </lineage>
</organism>
<sequence length="107" mass="11716">MSDEIRDLLMAVLHREGHITLVRAPIEHYEAAYDAHTQTLRIDPEADPIPAMIDVLRDVVYGPAERRLVGLAGDGGDVTACGLVPAPATDEDQRRRPRLVSVPNPTV</sequence>
<comment type="caution">
    <text evidence="2">The sequence shown here is derived from an EMBL/GenBank/DDBJ whole genome shotgun (WGS) entry which is preliminary data.</text>
</comment>
<gene>
    <name evidence="2" type="ORF">FB470_001904</name>
</gene>
<name>A0ABU0ERI6_9PSEU</name>
<protein>
    <submittedName>
        <fullName evidence="2">Uncharacterized protein</fullName>
    </submittedName>
</protein>